<protein>
    <submittedName>
        <fullName evidence="4">Putative 2-dehydropantoate 2-reductase</fullName>
    </submittedName>
</protein>
<evidence type="ECO:0000313" key="5">
    <source>
        <dbReference type="EMBL" id="AUW30758.1"/>
    </source>
</evidence>
<feature type="domain" description="Ketopantoate reductase C-terminal" evidence="3">
    <location>
        <begin position="199"/>
        <end position="315"/>
    </location>
</feature>
<evidence type="ECO:0000313" key="4">
    <source>
        <dbReference type="EMBL" id="ANM86615.1"/>
    </source>
</evidence>
<evidence type="ECO:0000259" key="2">
    <source>
        <dbReference type="Pfam" id="PF02558"/>
    </source>
</evidence>
<feature type="compositionally biased region" description="Polar residues" evidence="1">
    <location>
        <begin position="333"/>
        <end position="342"/>
    </location>
</feature>
<dbReference type="SUPFAM" id="SSF48179">
    <property type="entry name" value="6-phosphogluconate dehydrogenase C-terminal domain-like"/>
    <property type="match status" value="1"/>
</dbReference>
<dbReference type="Pfam" id="PF08546">
    <property type="entry name" value="ApbA_C"/>
    <property type="match status" value="1"/>
</dbReference>
<dbReference type="InterPro" id="IPR013752">
    <property type="entry name" value="KPA_reductase"/>
</dbReference>
<evidence type="ECO:0000256" key="1">
    <source>
        <dbReference type="SAM" id="MobiDB-lite"/>
    </source>
</evidence>
<reference evidence="4" key="1">
    <citation type="submission" date="2016-05" db="EMBL/GenBank/DDBJ databases">
        <title>Lichen genome sequencing reveals its rich biosynthetic potential.</title>
        <authorList>
            <person name="Bertrand R.L."/>
            <person name="Abdel-Hameed M."/>
            <person name="Sorensen J.L."/>
        </authorList>
    </citation>
    <scope>NUCLEOTIDE SEQUENCE</scope>
</reference>
<organism evidence="4">
    <name type="scientific">Cladonia uncialis subsp. uncialis</name>
    <dbReference type="NCBI Taxonomy" id="180999"/>
    <lineage>
        <taxon>Eukaryota</taxon>
        <taxon>Fungi</taxon>
        <taxon>Dikarya</taxon>
        <taxon>Ascomycota</taxon>
        <taxon>Pezizomycotina</taxon>
        <taxon>Lecanoromycetes</taxon>
        <taxon>OSLEUM clade</taxon>
        <taxon>Lecanoromycetidae</taxon>
        <taxon>Lecanorales</taxon>
        <taxon>Lecanorineae</taxon>
        <taxon>Cladoniaceae</taxon>
        <taxon>Cladonia</taxon>
    </lineage>
</organism>
<dbReference type="PANTHER" id="PTHR21708:SF40">
    <property type="entry name" value="REDUCTASE FAMILY PROTEIN, PUTATIVE (AFU_ORTHOLOGUE AFUA_2G14497)-RELATED"/>
    <property type="match status" value="1"/>
</dbReference>
<dbReference type="EMBL" id="MG777472">
    <property type="protein sequence ID" value="AUW30758.1"/>
    <property type="molecule type" value="Genomic_DNA"/>
</dbReference>
<accession>A0A1Z1C4U9</accession>
<dbReference type="AlphaFoldDB" id="A0A1Z1C4U9"/>
<feature type="region of interest" description="Disordered" evidence="1">
    <location>
        <begin position="322"/>
        <end position="342"/>
    </location>
</feature>
<dbReference type="Pfam" id="PF02558">
    <property type="entry name" value="ApbA"/>
    <property type="match status" value="1"/>
</dbReference>
<name>A0A1Z1C4U9_CLAUC</name>
<dbReference type="FunFam" id="1.10.1040.10:FF:000017">
    <property type="entry name" value="2-dehydropantoate 2-reductase"/>
    <property type="match status" value="1"/>
</dbReference>
<dbReference type="GO" id="GO:0005737">
    <property type="term" value="C:cytoplasm"/>
    <property type="evidence" value="ECO:0007669"/>
    <property type="project" value="TreeGrafter"/>
</dbReference>
<reference evidence="5" key="2">
    <citation type="submission" date="2017-12" db="EMBL/GenBank/DDBJ databases">
        <title>Genome Sequencing Reveals a Rich Biosynthetic Potential.</title>
        <authorList>
            <person name="Bertrand R.L."/>
            <person name="Abdel-Hameed M.E."/>
            <person name="Sorensen J.L."/>
        </authorList>
    </citation>
    <scope>NUCLEOTIDE SEQUENCE</scope>
</reference>
<proteinExistence type="predicted"/>
<dbReference type="EMBL" id="KX264281">
    <property type="protein sequence ID" value="ANM86615.1"/>
    <property type="molecule type" value="Genomic_DNA"/>
</dbReference>
<dbReference type="InterPro" id="IPR013332">
    <property type="entry name" value="KPR_N"/>
</dbReference>
<dbReference type="InterPro" id="IPR013328">
    <property type="entry name" value="6PGD_dom2"/>
</dbReference>
<dbReference type="Gene3D" id="3.40.50.720">
    <property type="entry name" value="NAD(P)-binding Rossmann-like Domain"/>
    <property type="match status" value="1"/>
</dbReference>
<feature type="domain" description="Ketopantoate reductase N-terminal" evidence="2">
    <location>
        <begin position="10"/>
        <end position="153"/>
    </location>
</feature>
<evidence type="ECO:0000259" key="3">
    <source>
        <dbReference type="Pfam" id="PF08546"/>
    </source>
</evidence>
<dbReference type="InterPro" id="IPR051402">
    <property type="entry name" value="KPR-Related"/>
</dbReference>
<dbReference type="PANTHER" id="PTHR21708">
    <property type="entry name" value="PROBABLE 2-DEHYDROPANTOATE 2-REDUCTASE"/>
    <property type="match status" value="1"/>
</dbReference>
<dbReference type="InterPro" id="IPR008927">
    <property type="entry name" value="6-PGluconate_DH-like_C_sf"/>
</dbReference>
<dbReference type="Gene3D" id="1.10.1040.10">
    <property type="entry name" value="N-(1-d-carboxylethyl)-l-norvaline Dehydrogenase, domain 2"/>
    <property type="match status" value="1"/>
</dbReference>
<sequence>MACVQDSLDVLIIGAGAVGTLFASCIHRNPNVRLTFVCRSNYEQVKKHGLEIFRRPFGQVSIRPHNVVPGLSSLSKETSFQYVVCAHKITCPSKDNLWTDDLKQIGRNETTTFVTAQNGILNESLLQQAFPQNPIVSAICYTNVTLTAPRRVEENVGLHQNCFRIGAFTKCKTSIDRAQKLVELGGHEFSFIESSVEIERWRKMAINACFNTTTSLFNVNTHVITEDAHKSAVAMRLGQEIVAVGKALGVKLDDSIVQDAFETVRKIPAFEPSMLHDRLTGHLLEVDNICGQVARIGQAIGVKVPNLLAISQELESINDAQRETRPKAKVTGPHSTSIVSEQ</sequence>